<keyword evidence="1" id="KW-0808">Transferase</keyword>
<dbReference type="AlphaFoldDB" id="A0A918Y364"/>
<dbReference type="RefSeq" id="WP_373297986.1">
    <property type="nucleotide sequence ID" value="NZ_BMVF01000004.1"/>
</dbReference>
<protein>
    <submittedName>
        <fullName evidence="3">ATPase</fullName>
    </submittedName>
</protein>
<comment type="caution">
    <text evidence="3">The sequence shown here is derived from an EMBL/GenBank/DDBJ whole genome shotgun (WGS) entry which is preliminary data.</text>
</comment>
<feature type="domain" description="Histidine kinase/HSP90-like ATPase" evidence="2">
    <location>
        <begin position="74"/>
        <end position="185"/>
    </location>
</feature>
<dbReference type="Gene3D" id="3.30.565.10">
    <property type="entry name" value="Histidine kinase-like ATPase, C-terminal domain"/>
    <property type="match status" value="1"/>
</dbReference>
<evidence type="ECO:0000313" key="4">
    <source>
        <dbReference type="Proteomes" id="UP000608955"/>
    </source>
</evidence>
<name>A0A918Y364_9ACTN</name>
<evidence type="ECO:0000259" key="2">
    <source>
        <dbReference type="Pfam" id="PF13581"/>
    </source>
</evidence>
<dbReference type="EMBL" id="BMVF01000004">
    <property type="protein sequence ID" value="GHD87600.1"/>
    <property type="molecule type" value="Genomic_DNA"/>
</dbReference>
<dbReference type="InterPro" id="IPR003594">
    <property type="entry name" value="HATPase_dom"/>
</dbReference>
<reference evidence="3" key="1">
    <citation type="journal article" date="2014" name="Int. J. Syst. Evol. Microbiol.">
        <title>Complete genome sequence of Corynebacterium casei LMG S-19264T (=DSM 44701T), isolated from a smear-ripened cheese.</title>
        <authorList>
            <consortium name="US DOE Joint Genome Institute (JGI-PGF)"/>
            <person name="Walter F."/>
            <person name="Albersmeier A."/>
            <person name="Kalinowski J."/>
            <person name="Ruckert C."/>
        </authorList>
    </citation>
    <scope>NUCLEOTIDE SEQUENCE</scope>
    <source>
        <strain evidence="3">JCM 4654</strain>
    </source>
</reference>
<dbReference type="InterPro" id="IPR050267">
    <property type="entry name" value="Anti-sigma-factor_SerPK"/>
</dbReference>
<dbReference type="InterPro" id="IPR036890">
    <property type="entry name" value="HATPase_C_sf"/>
</dbReference>
<proteinExistence type="predicted"/>
<dbReference type="PANTHER" id="PTHR35526:SF3">
    <property type="entry name" value="ANTI-SIGMA-F FACTOR RSBW"/>
    <property type="match status" value="1"/>
</dbReference>
<sequence>MPSPASPEPGPAHLAAAVTAVAPWPDRAPVPYGSAWEVRLPAAATTSCREPDVVTGALPAVMLRIECDREGFGRAREFTHRTLRAWALGHRGDDAALVVTELAANAATHAVPFAPADRAEVWLGIALDAGHLVLTVSDPCDSGPVSAPACGMGLLEHGRGLAIVDALAEEWGWTPRPPAGKTVWAKLSARPPH</sequence>
<dbReference type="Proteomes" id="UP000608955">
    <property type="component" value="Unassembled WGS sequence"/>
</dbReference>
<dbReference type="Pfam" id="PF13581">
    <property type="entry name" value="HATPase_c_2"/>
    <property type="match status" value="1"/>
</dbReference>
<dbReference type="SUPFAM" id="SSF55874">
    <property type="entry name" value="ATPase domain of HSP90 chaperone/DNA topoisomerase II/histidine kinase"/>
    <property type="match status" value="1"/>
</dbReference>
<organism evidence="3 4">
    <name type="scientific">Streptomyces naganishii JCM 4654</name>
    <dbReference type="NCBI Taxonomy" id="1306179"/>
    <lineage>
        <taxon>Bacteria</taxon>
        <taxon>Bacillati</taxon>
        <taxon>Actinomycetota</taxon>
        <taxon>Actinomycetes</taxon>
        <taxon>Kitasatosporales</taxon>
        <taxon>Streptomycetaceae</taxon>
        <taxon>Streptomyces</taxon>
    </lineage>
</organism>
<keyword evidence="4" id="KW-1185">Reference proteome</keyword>
<dbReference type="PANTHER" id="PTHR35526">
    <property type="entry name" value="ANTI-SIGMA-F FACTOR RSBW-RELATED"/>
    <property type="match status" value="1"/>
</dbReference>
<keyword evidence="1" id="KW-0723">Serine/threonine-protein kinase</keyword>
<reference evidence="3" key="2">
    <citation type="submission" date="2020-09" db="EMBL/GenBank/DDBJ databases">
        <authorList>
            <person name="Sun Q."/>
            <person name="Ohkuma M."/>
        </authorList>
    </citation>
    <scope>NUCLEOTIDE SEQUENCE</scope>
    <source>
        <strain evidence="3">JCM 4654</strain>
    </source>
</reference>
<dbReference type="CDD" id="cd16936">
    <property type="entry name" value="HATPase_RsbW-like"/>
    <property type="match status" value="1"/>
</dbReference>
<evidence type="ECO:0000256" key="1">
    <source>
        <dbReference type="ARBA" id="ARBA00022527"/>
    </source>
</evidence>
<keyword evidence="1" id="KW-0418">Kinase</keyword>
<gene>
    <name evidence="3" type="ORF">GCM10010508_20370</name>
</gene>
<dbReference type="GO" id="GO:0004674">
    <property type="term" value="F:protein serine/threonine kinase activity"/>
    <property type="evidence" value="ECO:0007669"/>
    <property type="project" value="UniProtKB-KW"/>
</dbReference>
<evidence type="ECO:0000313" key="3">
    <source>
        <dbReference type="EMBL" id="GHD87600.1"/>
    </source>
</evidence>
<accession>A0A918Y364</accession>